<feature type="compositionally biased region" description="Polar residues" evidence="1">
    <location>
        <begin position="7"/>
        <end position="25"/>
    </location>
</feature>
<evidence type="ECO:0000256" key="1">
    <source>
        <dbReference type="SAM" id="MobiDB-lite"/>
    </source>
</evidence>
<dbReference type="Proteomes" id="UP001254848">
    <property type="component" value="Unassembled WGS sequence"/>
</dbReference>
<accession>A0ABU3P2Z1</accession>
<keyword evidence="3" id="KW-1185">Reference proteome</keyword>
<dbReference type="RefSeq" id="WP_413781859.1">
    <property type="nucleotide sequence ID" value="NZ_JAUOZS010000001.1"/>
</dbReference>
<gene>
    <name evidence="2" type="ORF">Q4T40_19405</name>
</gene>
<evidence type="ECO:0000313" key="2">
    <source>
        <dbReference type="EMBL" id="MDT8903403.1"/>
    </source>
</evidence>
<proteinExistence type="predicted"/>
<dbReference type="EMBL" id="JAUOZS010000001">
    <property type="protein sequence ID" value="MDT8903403.1"/>
    <property type="molecule type" value="Genomic_DNA"/>
</dbReference>
<feature type="region of interest" description="Disordered" evidence="1">
    <location>
        <begin position="1"/>
        <end position="57"/>
    </location>
</feature>
<comment type="caution">
    <text evidence="2">The sequence shown here is derived from an EMBL/GenBank/DDBJ whole genome shotgun (WGS) entry which is preliminary data.</text>
</comment>
<organism evidence="2 3">
    <name type="scientific">Anaeroselena agilis</name>
    <dbReference type="NCBI Taxonomy" id="3063788"/>
    <lineage>
        <taxon>Bacteria</taxon>
        <taxon>Bacillati</taxon>
        <taxon>Bacillota</taxon>
        <taxon>Negativicutes</taxon>
        <taxon>Acetonemataceae</taxon>
        <taxon>Anaeroselena</taxon>
    </lineage>
</organism>
<name>A0ABU3P2Z1_9FIRM</name>
<protein>
    <submittedName>
        <fullName evidence="2">Uncharacterized protein</fullName>
    </submittedName>
</protein>
<sequence length="137" mass="14470">MPDKENQGGSSQSSRELAGNTNNNDQQGVQSPSGGQQSTGQGQNKASQEVPLTAEQQKAAQAIQKQIEAFESMLGQKSNSELKEIATRLETVEREMLLEKIDQQLQTMKETIVKPGDAAASAAAAGAATVVLNESPT</sequence>
<reference evidence="2 3" key="1">
    <citation type="submission" date="2023-07" db="EMBL/GenBank/DDBJ databases">
        <title>The novel representative of Negativicutes class, Anaeroselena agilis gen. nov. sp. nov.</title>
        <authorList>
            <person name="Prokofeva M.I."/>
            <person name="Elcheninov A.G."/>
            <person name="Klyukina A."/>
            <person name="Kublanov I.V."/>
            <person name="Frolov E.N."/>
            <person name="Podosokorskaya O.A."/>
        </authorList>
    </citation>
    <scope>NUCLEOTIDE SEQUENCE [LARGE SCALE GENOMIC DNA]</scope>
    <source>
        <strain evidence="2 3">4137-cl</strain>
    </source>
</reference>
<feature type="compositionally biased region" description="Low complexity" evidence="1">
    <location>
        <begin position="26"/>
        <end position="43"/>
    </location>
</feature>
<evidence type="ECO:0000313" key="3">
    <source>
        <dbReference type="Proteomes" id="UP001254848"/>
    </source>
</evidence>